<keyword evidence="4" id="KW-0479">Metal-binding</keyword>
<accession>W7X8Q2</accession>
<evidence type="ECO:0000256" key="3">
    <source>
        <dbReference type="ARBA" id="ARBA00022670"/>
    </source>
</evidence>
<evidence type="ECO:0000256" key="2">
    <source>
        <dbReference type="ARBA" id="ARBA00010136"/>
    </source>
</evidence>
<proteinExistence type="inferred from homology"/>
<evidence type="ECO:0000259" key="9">
    <source>
        <dbReference type="Pfam" id="PF17900"/>
    </source>
</evidence>
<dbReference type="GO" id="GO:0008270">
    <property type="term" value="F:zinc ion binding"/>
    <property type="evidence" value="ECO:0007669"/>
    <property type="project" value="InterPro"/>
</dbReference>
<sequence>MEIQVQELNNQNLFIKDSEVEQRNDLIKNILLYKVDLTLQKGTDYYGTVEIHLHLQDNRNTDNHVQIDFAGQKVDFVKIRNIDQSDSQFRNIKFTFERNRVMIDSEEIMQDLKQNNKISIMIQFKNQYNNTVQDRGLFSTITGENQYLYSQGEVASMHYIFPCVEQINFRAPFQLSLVHPADWVVISNSSIAYQQNINNLTVLSKFETTQPFPCYLYGIFAGNYVVYNQKYKEKVDLNIYCRKEKAKVIENQIDELFQITKFGLNLMEEYTEIDFYMKKLDLVFCDNYNFYGMENPGCISLEEKRYIFEEEREPLKIMRRAYIMFHEIAHMWFGDFVSLEWWNNLFLKEGFATFFGYKAVSKYFSQLEYGIHIELQKIMILIDENKANMITLSHEKLPYYDYSMFKAHNCISYNKGGMFFQFLEQKVYGEQQFKELLRQYLRENSFSKVDEKSFLKYFKDIYSQKYLFKNHLSYFCESQFTDLMNLGLVEDNYKNLDLSFIVLSKINKSVINSKYDDLAKYSSIDNIILLNTSDNHLIFNRIKMEDLKFLDENNIIEKFNLFQRITIWNTLLFENIQFQKQEYFNDFFLRNLQYENNMVVLHYIMRIYPQFCKQFTEKQEDKIINLYLQENDIQKKRIIFKNLIRYINSEKNTFSLIQIYENQERKVKPKYLNKLKQKIKKIYNDSIEKITKLGNKQ</sequence>
<dbReference type="SUPFAM" id="SSF63737">
    <property type="entry name" value="Leukotriene A4 hydrolase N-terminal domain"/>
    <property type="match status" value="1"/>
</dbReference>
<reference evidence="11" key="1">
    <citation type="journal article" date="2006" name="PLoS Biol.">
        <title>Macronuclear genome sequence of the ciliate Tetrahymena thermophila, a model eukaryote.</title>
        <authorList>
            <person name="Eisen J.A."/>
            <person name="Coyne R.S."/>
            <person name="Wu M."/>
            <person name="Wu D."/>
            <person name="Thiagarajan M."/>
            <person name="Wortman J.R."/>
            <person name="Badger J.H."/>
            <person name="Ren Q."/>
            <person name="Amedeo P."/>
            <person name="Jones K.M."/>
            <person name="Tallon L.J."/>
            <person name="Delcher A.L."/>
            <person name="Salzberg S.L."/>
            <person name="Silva J.C."/>
            <person name="Haas B.J."/>
            <person name="Majoros W.H."/>
            <person name="Farzad M."/>
            <person name="Carlton J.M."/>
            <person name="Smith R.K. Jr."/>
            <person name="Garg J."/>
            <person name="Pearlman R.E."/>
            <person name="Karrer K.M."/>
            <person name="Sun L."/>
            <person name="Manning G."/>
            <person name="Elde N.C."/>
            <person name="Turkewitz A.P."/>
            <person name="Asai D.J."/>
            <person name="Wilkes D.E."/>
            <person name="Wang Y."/>
            <person name="Cai H."/>
            <person name="Collins K."/>
            <person name="Stewart B.A."/>
            <person name="Lee S.R."/>
            <person name="Wilamowska K."/>
            <person name="Weinberg Z."/>
            <person name="Ruzzo W.L."/>
            <person name="Wloga D."/>
            <person name="Gaertig J."/>
            <person name="Frankel J."/>
            <person name="Tsao C.-C."/>
            <person name="Gorovsky M.A."/>
            <person name="Keeling P.J."/>
            <person name="Waller R.F."/>
            <person name="Patron N.J."/>
            <person name="Cherry J.M."/>
            <person name="Stover N.A."/>
            <person name="Krieger C.J."/>
            <person name="del Toro C."/>
            <person name="Ryder H.F."/>
            <person name="Williamson S.C."/>
            <person name="Barbeau R.A."/>
            <person name="Hamilton E.P."/>
            <person name="Orias E."/>
        </authorList>
    </citation>
    <scope>NUCLEOTIDE SEQUENCE [LARGE SCALE GENOMIC DNA]</scope>
    <source>
        <strain evidence="11">SB210</strain>
    </source>
</reference>
<feature type="domain" description="Peptidase M1 membrane alanine aminopeptidase" evidence="8">
    <location>
        <begin position="260"/>
        <end position="461"/>
    </location>
</feature>
<evidence type="ECO:0000256" key="7">
    <source>
        <dbReference type="ARBA" id="ARBA00023049"/>
    </source>
</evidence>
<dbReference type="InterPro" id="IPR027268">
    <property type="entry name" value="Peptidase_M4/M1_CTD_sf"/>
</dbReference>
<keyword evidence="5" id="KW-0378">Hydrolase</keyword>
<dbReference type="STRING" id="312017.W7X8Q2"/>
<dbReference type="SUPFAM" id="SSF55486">
    <property type="entry name" value="Metalloproteases ('zincins'), catalytic domain"/>
    <property type="match status" value="1"/>
</dbReference>
<dbReference type="GO" id="GO:0005615">
    <property type="term" value="C:extracellular space"/>
    <property type="evidence" value="ECO:0007669"/>
    <property type="project" value="TreeGrafter"/>
</dbReference>
<dbReference type="Pfam" id="PF01433">
    <property type="entry name" value="Peptidase_M1"/>
    <property type="match status" value="1"/>
</dbReference>
<dbReference type="InterPro" id="IPR045357">
    <property type="entry name" value="Aminopeptidase_N-like_N"/>
</dbReference>
<evidence type="ECO:0000256" key="5">
    <source>
        <dbReference type="ARBA" id="ARBA00022801"/>
    </source>
</evidence>
<dbReference type="InParanoid" id="W7X8Q2"/>
<dbReference type="EMBL" id="GG662552">
    <property type="protein sequence ID" value="EWS72783.1"/>
    <property type="molecule type" value="Genomic_DNA"/>
</dbReference>
<evidence type="ECO:0000313" key="10">
    <source>
        <dbReference type="EMBL" id="EWS72783.1"/>
    </source>
</evidence>
<evidence type="ECO:0000256" key="6">
    <source>
        <dbReference type="ARBA" id="ARBA00022833"/>
    </source>
</evidence>
<dbReference type="OrthoDB" id="10031169at2759"/>
<dbReference type="Gene3D" id="2.60.40.1730">
    <property type="entry name" value="tricorn interacting facor f3 domain"/>
    <property type="match status" value="1"/>
</dbReference>
<comment type="similarity">
    <text evidence="2">Belongs to the peptidase M1 family.</text>
</comment>
<dbReference type="AlphaFoldDB" id="W7X8Q2"/>
<organism evidence="10 11">
    <name type="scientific">Tetrahymena thermophila (strain SB210)</name>
    <dbReference type="NCBI Taxonomy" id="312017"/>
    <lineage>
        <taxon>Eukaryota</taxon>
        <taxon>Sar</taxon>
        <taxon>Alveolata</taxon>
        <taxon>Ciliophora</taxon>
        <taxon>Intramacronucleata</taxon>
        <taxon>Oligohymenophorea</taxon>
        <taxon>Hymenostomatida</taxon>
        <taxon>Tetrahymenina</taxon>
        <taxon>Tetrahymenidae</taxon>
        <taxon>Tetrahymena</taxon>
    </lineage>
</organism>
<dbReference type="PRINTS" id="PR00756">
    <property type="entry name" value="ALADIPTASE"/>
</dbReference>
<protein>
    <submittedName>
        <fullName evidence="10">Peptidase M1 family protein</fullName>
    </submittedName>
</protein>
<evidence type="ECO:0000259" key="8">
    <source>
        <dbReference type="Pfam" id="PF01433"/>
    </source>
</evidence>
<dbReference type="InterPro" id="IPR014782">
    <property type="entry name" value="Peptidase_M1_dom"/>
</dbReference>
<keyword evidence="7" id="KW-0482">Metalloprotease</keyword>
<dbReference type="InterPro" id="IPR001930">
    <property type="entry name" value="Peptidase_M1"/>
</dbReference>
<dbReference type="GO" id="GO:0043171">
    <property type="term" value="P:peptide catabolic process"/>
    <property type="evidence" value="ECO:0007669"/>
    <property type="project" value="TreeGrafter"/>
</dbReference>
<comment type="cofactor">
    <cofactor evidence="1">
        <name>Zn(2+)</name>
        <dbReference type="ChEBI" id="CHEBI:29105"/>
    </cofactor>
</comment>
<evidence type="ECO:0000313" key="11">
    <source>
        <dbReference type="Proteomes" id="UP000009168"/>
    </source>
</evidence>
<dbReference type="GO" id="GO:0006508">
    <property type="term" value="P:proteolysis"/>
    <property type="evidence" value="ECO:0007669"/>
    <property type="project" value="UniProtKB-KW"/>
</dbReference>
<dbReference type="InterPro" id="IPR042097">
    <property type="entry name" value="Aminopeptidase_N-like_N_sf"/>
</dbReference>
<evidence type="ECO:0000256" key="4">
    <source>
        <dbReference type="ARBA" id="ARBA00022723"/>
    </source>
</evidence>
<dbReference type="GO" id="GO:0016020">
    <property type="term" value="C:membrane"/>
    <property type="evidence" value="ECO:0007669"/>
    <property type="project" value="TreeGrafter"/>
</dbReference>
<evidence type="ECO:0000256" key="1">
    <source>
        <dbReference type="ARBA" id="ARBA00001947"/>
    </source>
</evidence>
<gene>
    <name evidence="10" type="ORF">TTHERM_000786968</name>
</gene>
<keyword evidence="11" id="KW-1185">Reference proteome</keyword>
<name>W7X8Q2_TETTS</name>
<dbReference type="GeneID" id="24440668"/>
<dbReference type="GO" id="GO:0070006">
    <property type="term" value="F:metalloaminopeptidase activity"/>
    <property type="evidence" value="ECO:0007669"/>
    <property type="project" value="TreeGrafter"/>
</dbReference>
<dbReference type="KEGG" id="tet:TTHERM_000786968"/>
<dbReference type="Gene3D" id="1.10.390.10">
    <property type="entry name" value="Neutral Protease Domain 2"/>
    <property type="match status" value="1"/>
</dbReference>
<keyword evidence="3" id="KW-0645">Protease</keyword>
<dbReference type="RefSeq" id="XP_012654670.1">
    <property type="nucleotide sequence ID" value="XM_012799216.1"/>
</dbReference>
<dbReference type="InterPro" id="IPR050344">
    <property type="entry name" value="Peptidase_M1_aminopeptidases"/>
</dbReference>
<dbReference type="GO" id="GO:0042277">
    <property type="term" value="F:peptide binding"/>
    <property type="evidence" value="ECO:0007669"/>
    <property type="project" value="TreeGrafter"/>
</dbReference>
<dbReference type="Pfam" id="PF17900">
    <property type="entry name" value="Peptidase_M1_N"/>
    <property type="match status" value="1"/>
</dbReference>
<keyword evidence="6" id="KW-0862">Zinc</keyword>
<dbReference type="PANTHER" id="PTHR11533">
    <property type="entry name" value="PROTEASE M1 ZINC METALLOPROTEASE"/>
    <property type="match status" value="1"/>
</dbReference>
<feature type="domain" description="Aminopeptidase N-like N-terminal" evidence="9">
    <location>
        <begin position="33"/>
        <end position="216"/>
    </location>
</feature>
<dbReference type="GO" id="GO:0005737">
    <property type="term" value="C:cytoplasm"/>
    <property type="evidence" value="ECO:0007669"/>
    <property type="project" value="TreeGrafter"/>
</dbReference>
<dbReference type="Proteomes" id="UP000009168">
    <property type="component" value="Unassembled WGS sequence"/>
</dbReference>
<dbReference type="PANTHER" id="PTHR11533:SF299">
    <property type="entry name" value="AMINOPEPTIDASE"/>
    <property type="match status" value="1"/>
</dbReference>